<dbReference type="Proteomes" id="UP000198984">
    <property type="component" value="Unassembled WGS sequence"/>
</dbReference>
<dbReference type="Gene3D" id="1.10.600.10">
    <property type="entry name" value="Farnesyl Diphosphate Synthase"/>
    <property type="match status" value="1"/>
</dbReference>
<comment type="cofactor">
    <cofactor evidence="1">
        <name>Mg(2+)</name>
        <dbReference type="ChEBI" id="CHEBI:18420"/>
    </cofactor>
</comment>
<proteinExistence type="inferred from homology"/>
<dbReference type="Pfam" id="PF19086">
    <property type="entry name" value="Terpene_syn_C_2"/>
    <property type="match status" value="1"/>
</dbReference>
<dbReference type="OrthoDB" id="2989600at2"/>
<evidence type="ECO:0000256" key="1">
    <source>
        <dbReference type="RuleBase" id="RU366034"/>
    </source>
</evidence>
<dbReference type="SUPFAM" id="SSF48576">
    <property type="entry name" value="Terpenoid synthases"/>
    <property type="match status" value="1"/>
</dbReference>
<keyword evidence="1" id="KW-0460">Magnesium</keyword>
<evidence type="ECO:0000313" key="3">
    <source>
        <dbReference type="Proteomes" id="UP000198984"/>
    </source>
</evidence>
<dbReference type="PANTHER" id="PTHR35201">
    <property type="entry name" value="TERPENE SYNTHASE"/>
    <property type="match status" value="1"/>
</dbReference>
<dbReference type="EC" id="4.2.3.-" evidence="1"/>
<reference evidence="2 3" key="1">
    <citation type="submission" date="2016-10" db="EMBL/GenBank/DDBJ databases">
        <authorList>
            <person name="de Groot N.N."/>
        </authorList>
    </citation>
    <scope>NUCLEOTIDE SEQUENCE [LARGE SCALE GENOMIC DNA]</scope>
    <source>
        <strain evidence="2 3">DSM 21039</strain>
    </source>
</reference>
<dbReference type="GO" id="GO:0046872">
    <property type="term" value="F:metal ion binding"/>
    <property type="evidence" value="ECO:0007669"/>
    <property type="project" value="UniProtKB-KW"/>
</dbReference>
<comment type="similarity">
    <text evidence="1">Belongs to the terpene synthase family.</text>
</comment>
<organism evidence="2 3">
    <name type="scientific">Chitinophaga rupis</name>
    <dbReference type="NCBI Taxonomy" id="573321"/>
    <lineage>
        <taxon>Bacteria</taxon>
        <taxon>Pseudomonadati</taxon>
        <taxon>Bacteroidota</taxon>
        <taxon>Chitinophagia</taxon>
        <taxon>Chitinophagales</taxon>
        <taxon>Chitinophagaceae</taxon>
        <taxon>Chitinophaga</taxon>
    </lineage>
</organism>
<sequence>MALIKSSTSNPALYCPFPTRLNPLVEQADAHTTYWVRAFHLITTNEVMDHYRQQRFTWMVARMFPNANLEALCIAADLNTLLFVLDDQYDEATADTEAVRKKENFEMFLEQVRRILVLHETKTLEKHGPSLAAISDFWERICRLSTPAWQNRFAESMKRAFVANLWRIELVKQHRMPAVAEYMQFRQEFGGANFFADLVEIMENIHLPEEVRWHNTVQTLITLCSDTICYANDLFSYRKELQQGDEMNLVMLLKNHEHLSLEDAVFKATQIHDDKVKEFIRLAAQLPVFEEAVNKELLRFVNALATMMRGNIDWSWMDTARYRMA</sequence>
<keyword evidence="1" id="KW-0456">Lyase</keyword>
<dbReference type="STRING" id="573321.SAMN04488505_102847"/>
<name>A0A1H7S879_9BACT</name>
<dbReference type="InterPro" id="IPR034686">
    <property type="entry name" value="Terpene_cyclase-like_2"/>
</dbReference>
<gene>
    <name evidence="2" type="ORF">SAMN04488505_102847</name>
</gene>
<dbReference type="PANTHER" id="PTHR35201:SF4">
    <property type="entry name" value="BETA-PINACENE SYNTHASE-RELATED"/>
    <property type="match status" value="1"/>
</dbReference>
<dbReference type="SFLD" id="SFLDG01020">
    <property type="entry name" value="Terpene_Cyclase_Like_2"/>
    <property type="match status" value="1"/>
</dbReference>
<dbReference type="SFLD" id="SFLDS00005">
    <property type="entry name" value="Isoprenoid_Synthase_Type_I"/>
    <property type="match status" value="1"/>
</dbReference>
<dbReference type="RefSeq" id="WP_089910849.1">
    <property type="nucleotide sequence ID" value="NZ_FOBB01000002.1"/>
</dbReference>
<protein>
    <recommendedName>
        <fullName evidence="1">Terpene synthase</fullName>
        <ecNumber evidence="1">4.2.3.-</ecNumber>
    </recommendedName>
</protein>
<keyword evidence="1" id="KW-0479">Metal-binding</keyword>
<keyword evidence="3" id="KW-1185">Reference proteome</keyword>
<dbReference type="AlphaFoldDB" id="A0A1H7S879"/>
<dbReference type="InterPro" id="IPR008949">
    <property type="entry name" value="Isoprenoid_synthase_dom_sf"/>
</dbReference>
<accession>A0A1H7S879</accession>
<dbReference type="EMBL" id="FOBB01000002">
    <property type="protein sequence ID" value="SEL68519.1"/>
    <property type="molecule type" value="Genomic_DNA"/>
</dbReference>
<evidence type="ECO:0000313" key="2">
    <source>
        <dbReference type="EMBL" id="SEL68519.1"/>
    </source>
</evidence>
<dbReference type="GO" id="GO:0010333">
    <property type="term" value="F:terpene synthase activity"/>
    <property type="evidence" value="ECO:0007669"/>
    <property type="project" value="InterPro"/>
</dbReference>